<gene>
    <name evidence="3" type="ORF">EZ444_05765</name>
</gene>
<evidence type="ECO:0000256" key="1">
    <source>
        <dbReference type="SAM" id="MobiDB-lite"/>
    </source>
</evidence>
<dbReference type="AlphaFoldDB" id="A0A4R0NEC7"/>
<keyword evidence="2" id="KW-0732">Signal</keyword>
<sequence>MKKLLIAFTMCCLIQAAYAQKLIVDESIRYQQERMVFKQWDKNKFTPTSGFLGLNPYYWLTWGLHPNYKKTDIRPLSPAGPQTQRLALTAAMTAASNAYSLESDTLRNTSLLEIANQSGALSAADPLWLLYYKKELSPVLEYSDNSILAPLPQAVRSKVISEGLLSWYKNELSMLKERIEGARNADMDRGSRILTYHRMLLEYRALEATWETRTATAKKNINNSGAQEKIKSDPAMSKTWTPETDEQIAREILKNRKY</sequence>
<proteinExistence type="predicted"/>
<evidence type="ECO:0000313" key="3">
    <source>
        <dbReference type="EMBL" id="TCC98781.1"/>
    </source>
</evidence>
<reference evidence="3 4" key="1">
    <citation type="submission" date="2019-02" db="EMBL/GenBank/DDBJ databases">
        <title>Pedobacter sp. RP-3-8 sp. nov., isolated from Arctic soil.</title>
        <authorList>
            <person name="Dahal R.H."/>
        </authorList>
    </citation>
    <scope>NUCLEOTIDE SEQUENCE [LARGE SCALE GENOMIC DNA]</scope>
    <source>
        <strain evidence="3 4">RP-3-8</strain>
    </source>
</reference>
<evidence type="ECO:0000256" key="2">
    <source>
        <dbReference type="SAM" id="SignalP"/>
    </source>
</evidence>
<dbReference type="Proteomes" id="UP000291117">
    <property type="component" value="Unassembled WGS sequence"/>
</dbReference>
<feature type="chain" id="PRO_5020223693" description="DUF5045 domain-containing protein" evidence="2">
    <location>
        <begin position="20"/>
        <end position="258"/>
    </location>
</feature>
<accession>A0A4R0NEC7</accession>
<dbReference type="RefSeq" id="WP_131607761.1">
    <property type="nucleotide sequence ID" value="NZ_SJSM01000002.1"/>
</dbReference>
<organism evidence="3 4">
    <name type="scientific">Pedobacter hiemivivus</name>
    <dbReference type="NCBI Taxonomy" id="2530454"/>
    <lineage>
        <taxon>Bacteria</taxon>
        <taxon>Pseudomonadati</taxon>
        <taxon>Bacteroidota</taxon>
        <taxon>Sphingobacteriia</taxon>
        <taxon>Sphingobacteriales</taxon>
        <taxon>Sphingobacteriaceae</taxon>
        <taxon>Pedobacter</taxon>
    </lineage>
</organism>
<evidence type="ECO:0008006" key="5">
    <source>
        <dbReference type="Google" id="ProtNLM"/>
    </source>
</evidence>
<dbReference type="OrthoDB" id="1265092at2"/>
<protein>
    <recommendedName>
        <fullName evidence="5">DUF5045 domain-containing protein</fullName>
    </recommendedName>
</protein>
<comment type="caution">
    <text evidence="3">The sequence shown here is derived from an EMBL/GenBank/DDBJ whole genome shotgun (WGS) entry which is preliminary data.</text>
</comment>
<feature type="region of interest" description="Disordered" evidence="1">
    <location>
        <begin position="221"/>
        <end position="242"/>
    </location>
</feature>
<name>A0A4R0NEC7_9SPHI</name>
<keyword evidence="4" id="KW-1185">Reference proteome</keyword>
<feature type="signal peptide" evidence="2">
    <location>
        <begin position="1"/>
        <end position="19"/>
    </location>
</feature>
<dbReference type="EMBL" id="SJSM01000002">
    <property type="protein sequence ID" value="TCC98781.1"/>
    <property type="molecule type" value="Genomic_DNA"/>
</dbReference>
<evidence type="ECO:0000313" key="4">
    <source>
        <dbReference type="Proteomes" id="UP000291117"/>
    </source>
</evidence>